<keyword evidence="4" id="KW-1185">Reference proteome</keyword>
<organism evidence="3 4">
    <name type="scientific">Heyndrickxia acidicola</name>
    <dbReference type="NCBI Taxonomy" id="209389"/>
    <lineage>
        <taxon>Bacteria</taxon>
        <taxon>Bacillati</taxon>
        <taxon>Bacillota</taxon>
        <taxon>Bacilli</taxon>
        <taxon>Bacillales</taxon>
        <taxon>Bacillaceae</taxon>
        <taxon>Heyndrickxia</taxon>
    </lineage>
</organism>
<name>A0ABU6MKM5_9BACI</name>
<keyword evidence="3" id="KW-0378">Hydrolase</keyword>
<comment type="caution">
    <text evidence="3">The sequence shown here is derived from an EMBL/GenBank/DDBJ whole genome shotgun (WGS) entry which is preliminary data.</text>
</comment>
<dbReference type="NCBIfam" id="NF006958">
    <property type="entry name" value="PRK09435.1"/>
    <property type="match status" value="1"/>
</dbReference>
<dbReference type="RefSeq" id="WP_066262409.1">
    <property type="nucleotide sequence ID" value="NZ_JARMAB010000030.1"/>
</dbReference>
<sequence>MGDQNRPEWTDPEKEENFTTTYMPGLKSKHDGMEQTNRKRFQKKDNAELDIQEIAAKLVGGNRIALSKAITLIESNAKDHYQKAQELLTYLLPLAVPSIRIGITGVPGAGKSTFIEAFGILLCEMGYKVAVLAVDPSSTVTGGSILGDKTRMENLARHPNAFIRPSPSGGTLGGVHRKTRETVIACEAAGYDVLLIETVGVGQSEVMVRGMVDFFMLLALTGAGDELQGMKKGIMELADAIVINKADGENVTLARKTCREYNQILHFLLPATKGWQTRAFTCSALHGTGLEALWSVIQKFKEKGEESGVFTERRHLQEKEWLYSMIREKLENAFFDHPGVKRILPSLQASVIKGDVPVSKAVDSLFQEFQQNKPEV</sequence>
<dbReference type="Pfam" id="PF03308">
    <property type="entry name" value="MeaB"/>
    <property type="match status" value="1"/>
</dbReference>
<dbReference type="EMBL" id="JARMAB010000030">
    <property type="protein sequence ID" value="MED1205231.1"/>
    <property type="molecule type" value="Genomic_DNA"/>
</dbReference>
<dbReference type="Proteomes" id="UP001341444">
    <property type="component" value="Unassembled WGS sequence"/>
</dbReference>
<dbReference type="PANTHER" id="PTHR23408">
    <property type="entry name" value="METHYLMALONYL-COA MUTASE"/>
    <property type="match status" value="1"/>
</dbReference>
<comment type="similarity">
    <text evidence="1">Belongs to the SIMIBI class G3E GTPase family. ArgK/MeaB subfamily.</text>
</comment>
<proteinExistence type="inferred from homology"/>
<evidence type="ECO:0000313" key="3">
    <source>
        <dbReference type="EMBL" id="MED1205231.1"/>
    </source>
</evidence>
<evidence type="ECO:0000313" key="4">
    <source>
        <dbReference type="Proteomes" id="UP001341444"/>
    </source>
</evidence>
<dbReference type="SUPFAM" id="SSF52540">
    <property type="entry name" value="P-loop containing nucleoside triphosphate hydrolases"/>
    <property type="match status" value="1"/>
</dbReference>
<dbReference type="CDD" id="cd03114">
    <property type="entry name" value="MMAA-like"/>
    <property type="match status" value="1"/>
</dbReference>
<dbReference type="Gene3D" id="3.40.50.300">
    <property type="entry name" value="P-loop containing nucleotide triphosphate hydrolases"/>
    <property type="match status" value="1"/>
</dbReference>
<dbReference type="EC" id="3.6.5.-" evidence="3"/>
<dbReference type="InterPro" id="IPR005129">
    <property type="entry name" value="GTPase_ArgK"/>
</dbReference>
<dbReference type="Gene3D" id="1.20.5.170">
    <property type="match status" value="1"/>
</dbReference>
<accession>A0ABU6MKM5</accession>
<evidence type="ECO:0000256" key="1">
    <source>
        <dbReference type="ARBA" id="ARBA00009625"/>
    </source>
</evidence>
<dbReference type="InterPro" id="IPR027417">
    <property type="entry name" value="P-loop_NTPase"/>
</dbReference>
<feature type="compositionally biased region" description="Basic and acidic residues" evidence="2">
    <location>
        <begin position="1"/>
        <end position="17"/>
    </location>
</feature>
<dbReference type="Gene3D" id="1.10.287.130">
    <property type="match status" value="1"/>
</dbReference>
<protein>
    <submittedName>
        <fullName evidence="3">Methylmalonyl Co-A mutase-associated GTPase MeaB</fullName>
        <ecNumber evidence="3">3.6.5.-</ecNumber>
    </submittedName>
</protein>
<dbReference type="PANTHER" id="PTHR23408:SF3">
    <property type="entry name" value="METHYLMALONIC ACIDURIA TYPE A PROTEIN, MITOCHONDRIAL"/>
    <property type="match status" value="1"/>
</dbReference>
<gene>
    <name evidence="3" type="primary">meaB</name>
    <name evidence="3" type="ORF">P4T90_19465</name>
</gene>
<dbReference type="GO" id="GO:0016787">
    <property type="term" value="F:hydrolase activity"/>
    <property type="evidence" value="ECO:0007669"/>
    <property type="project" value="UniProtKB-KW"/>
</dbReference>
<reference evidence="3 4" key="1">
    <citation type="submission" date="2023-03" db="EMBL/GenBank/DDBJ databases">
        <title>Bacillus Genome Sequencing.</title>
        <authorList>
            <person name="Dunlap C."/>
        </authorList>
    </citation>
    <scope>NUCLEOTIDE SEQUENCE [LARGE SCALE GENOMIC DNA]</scope>
    <source>
        <strain evidence="3 4">B-23453</strain>
    </source>
</reference>
<feature type="region of interest" description="Disordered" evidence="2">
    <location>
        <begin position="1"/>
        <end position="35"/>
    </location>
</feature>
<dbReference type="NCBIfam" id="TIGR00750">
    <property type="entry name" value="lao"/>
    <property type="match status" value="1"/>
</dbReference>
<evidence type="ECO:0000256" key="2">
    <source>
        <dbReference type="SAM" id="MobiDB-lite"/>
    </source>
</evidence>